<evidence type="ECO:0000259" key="10">
    <source>
        <dbReference type="PROSITE" id="PS50046"/>
    </source>
</evidence>
<evidence type="ECO:0000256" key="3">
    <source>
        <dbReference type="ARBA" id="ARBA00012438"/>
    </source>
</evidence>
<comment type="similarity">
    <text evidence="2">In the N-terminal section; belongs to the phytochrome family.</text>
</comment>
<dbReference type="InterPro" id="IPR043150">
    <property type="entry name" value="Phytochrome_PHY_sf"/>
</dbReference>
<dbReference type="Pfam" id="PF00512">
    <property type="entry name" value="HisKA"/>
    <property type="match status" value="1"/>
</dbReference>
<dbReference type="PROSITE" id="PS50046">
    <property type="entry name" value="PHYTOCHROME_2"/>
    <property type="match status" value="1"/>
</dbReference>
<keyword evidence="12" id="KW-0547">Nucleotide-binding</keyword>
<dbReference type="InterPro" id="IPR029016">
    <property type="entry name" value="GAF-like_dom_sf"/>
</dbReference>
<dbReference type="Pfam" id="PF02518">
    <property type="entry name" value="HATPase_c"/>
    <property type="match status" value="1"/>
</dbReference>
<dbReference type="RefSeq" id="WP_243803402.1">
    <property type="nucleotide sequence ID" value="NZ_CP094672.1"/>
</dbReference>
<evidence type="ECO:0000256" key="7">
    <source>
        <dbReference type="ARBA" id="ARBA00022777"/>
    </source>
</evidence>
<comment type="catalytic activity">
    <reaction evidence="1">
        <text>ATP + protein L-histidine = ADP + protein N-phospho-L-histidine.</text>
        <dbReference type="EC" id="2.7.13.3"/>
    </reaction>
</comment>
<sequence>MAESRMSYTDEHLLTSEINLTNCDREPIHIPGSVQPYGFLLCLHEQTLRIVQASENTLALLGIAAPDLLGAGLEQLLSADQVEAIAHLYPTLGVTPKLLGVRLDKVAGQPFFKIILHRHDQLLWAEFEPVTDATTNALDLGQLNEALGQMLSATRVLEFCQYTVEQVRRITGFDRVAIYRFAGDESGEIIAEAKHEDLEPWLGLHYPATDIPQQARAMYLKNWLRFIPNASYVPARLVPANNPATNRPPDMTYAVLRSVSPIHLQYLHNMGSAATMTISLIREGKLWGMVTCHHRTPRLVGYELRDLCQFLGKTFSALIKTKEQYDEQEYQLRIRETQVHLLEHVSSSINFVDGLYRQRPTVQDVFDCGGAAVCFDGEVILLGNTPSQEQVQELLAWLQEHAPQEVFHTDSYVQHNPAGLALRPTASGILAVSLADAPGNYLLWFRPEVVQTVTWAGQNTKAEVLADGQVFLSPRQSFEAWKQLVESTSAPWKPMEIEAAKEIRLHISDVRLKVFNELQARASRLSQLNIELERSNDELDSFAYVASHDLKEPLRGIHNYSLFLLEDYADQLDAEGVSKLQTLVRLSQRMESLIESLLQLSRVGRQELVVDVIDMNELLIEVVDLLAPRFEQTNTTVNVAHPLPIIRGDQVRLREVFSNLLTNAMRYSDRPDKVVEVGAVSTEEAGQKEFVNLDDFHVFYVRDNGIGIDPKHHSSIFKLFKRLHAQDKYGGGTGAGLAIVKKMVEKHGGALWVESIKGEGATFYFSLSKHL</sequence>
<accession>A0ABY4D4V1</accession>
<evidence type="ECO:0000256" key="8">
    <source>
        <dbReference type="ARBA" id="ARBA00022991"/>
    </source>
</evidence>
<dbReference type="SUPFAM" id="SSF55781">
    <property type="entry name" value="GAF domain-like"/>
    <property type="match status" value="2"/>
</dbReference>
<keyword evidence="8" id="KW-0157">Chromophore</keyword>
<dbReference type="InterPro" id="IPR050351">
    <property type="entry name" value="BphY/WalK/GraS-like"/>
</dbReference>
<dbReference type="Pfam" id="PF01590">
    <property type="entry name" value="GAF"/>
    <property type="match status" value="1"/>
</dbReference>
<dbReference type="InterPro" id="IPR003661">
    <property type="entry name" value="HisK_dim/P_dom"/>
</dbReference>
<proteinExistence type="inferred from homology"/>
<dbReference type="InterPro" id="IPR036890">
    <property type="entry name" value="HATPase_C_sf"/>
</dbReference>
<name>A0ABY4D4V1_9BACT</name>
<evidence type="ECO:0000256" key="1">
    <source>
        <dbReference type="ARBA" id="ARBA00000085"/>
    </source>
</evidence>
<dbReference type="PRINTS" id="PR01033">
    <property type="entry name" value="PHYTOCHROME"/>
</dbReference>
<dbReference type="SMART" id="SM00388">
    <property type="entry name" value="HisKA"/>
    <property type="match status" value="1"/>
</dbReference>
<dbReference type="SUPFAM" id="SSF55785">
    <property type="entry name" value="PYP-like sensor domain (PAS domain)"/>
    <property type="match status" value="1"/>
</dbReference>
<dbReference type="CDD" id="cd00082">
    <property type="entry name" value="HisKA"/>
    <property type="match status" value="1"/>
</dbReference>
<evidence type="ECO:0000313" key="12">
    <source>
        <dbReference type="EMBL" id="UOG77538.1"/>
    </source>
</evidence>
<dbReference type="Pfam" id="PF00360">
    <property type="entry name" value="PHY"/>
    <property type="match status" value="1"/>
</dbReference>
<dbReference type="EC" id="2.7.13.3" evidence="3"/>
<dbReference type="EMBL" id="CP094672">
    <property type="protein sequence ID" value="UOG77538.1"/>
    <property type="molecule type" value="Genomic_DNA"/>
</dbReference>
<keyword evidence="9" id="KW-0675">Receptor</keyword>
<dbReference type="Gene3D" id="3.30.565.10">
    <property type="entry name" value="Histidine kinase-like ATPase, C-terminal domain"/>
    <property type="match status" value="1"/>
</dbReference>
<feature type="domain" description="Histidine kinase" evidence="11">
    <location>
        <begin position="545"/>
        <end position="771"/>
    </location>
</feature>
<dbReference type="InterPro" id="IPR035965">
    <property type="entry name" value="PAS-like_dom_sf"/>
</dbReference>
<geneLocation type="plasmid" evidence="12 13">
    <name>unnamed3</name>
</geneLocation>
<dbReference type="Proteomes" id="UP000831113">
    <property type="component" value="Plasmid unnamed3"/>
</dbReference>
<evidence type="ECO:0000256" key="6">
    <source>
        <dbReference type="ARBA" id="ARBA00022679"/>
    </source>
</evidence>
<evidence type="ECO:0000256" key="5">
    <source>
        <dbReference type="ARBA" id="ARBA00022606"/>
    </source>
</evidence>
<dbReference type="SMART" id="SM00387">
    <property type="entry name" value="HATPase_c"/>
    <property type="match status" value="1"/>
</dbReference>
<gene>
    <name evidence="12" type="ORF">MTX78_24215</name>
</gene>
<dbReference type="GO" id="GO:0005524">
    <property type="term" value="F:ATP binding"/>
    <property type="evidence" value="ECO:0007669"/>
    <property type="project" value="UniProtKB-KW"/>
</dbReference>
<evidence type="ECO:0000256" key="9">
    <source>
        <dbReference type="ARBA" id="ARBA00023170"/>
    </source>
</evidence>
<dbReference type="InterPro" id="IPR016132">
    <property type="entry name" value="Phyto_chromo_attachment"/>
</dbReference>
<evidence type="ECO:0000259" key="11">
    <source>
        <dbReference type="PROSITE" id="PS50109"/>
    </source>
</evidence>
<dbReference type="InterPro" id="IPR013515">
    <property type="entry name" value="Phytochrome_cen-reg"/>
</dbReference>
<keyword evidence="12" id="KW-0614">Plasmid</keyword>
<dbReference type="Gene3D" id="3.30.450.40">
    <property type="match status" value="1"/>
</dbReference>
<dbReference type="InterPro" id="IPR003594">
    <property type="entry name" value="HATPase_dom"/>
</dbReference>
<dbReference type="PROSITE" id="PS50109">
    <property type="entry name" value="HIS_KIN"/>
    <property type="match status" value="1"/>
</dbReference>
<keyword evidence="4" id="KW-0600">Photoreceptor protein</keyword>
<dbReference type="Gene3D" id="3.30.450.20">
    <property type="entry name" value="PAS domain"/>
    <property type="match status" value="1"/>
</dbReference>
<keyword evidence="13" id="KW-1185">Reference proteome</keyword>
<evidence type="ECO:0000256" key="4">
    <source>
        <dbReference type="ARBA" id="ARBA00022543"/>
    </source>
</evidence>
<dbReference type="PANTHER" id="PTHR42878">
    <property type="entry name" value="TWO-COMPONENT HISTIDINE KINASE"/>
    <property type="match status" value="1"/>
</dbReference>
<organism evidence="12 13">
    <name type="scientific">Hymenobacter tibetensis</name>
    <dbReference type="NCBI Taxonomy" id="497967"/>
    <lineage>
        <taxon>Bacteria</taxon>
        <taxon>Pseudomonadati</taxon>
        <taxon>Bacteroidota</taxon>
        <taxon>Cytophagia</taxon>
        <taxon>Cytophagales</taxon>
        <taxon>Hymenobacteraceae</taxon>
        <taxon>Hymenobacter</taxon>
    </lineage>
</organism>
<protein>
    <recommendedName>
        <fullName evidence="3">histidine kinase</fullName>
        <ecNumber evidence="3">2.7.13.3</ecNumber>
    </recommendedName>
</protein>
<dbReference type="InterPro" id="IPR036097">
    <property type="entry name" value="HisK_dim/P_sf"/>
</dbReference>
<evidence type="ECO:0000313" key="13">
    <source>
        <dbReference type="Proteomes" id="UP000831113"/>
    </source>
</evidence>
<dbReference type="Pfam" id="PF08446">
    <property type="entry name" value="PAS_2"/>
    <property type="match status" value="1"/>
</dbReference>
<dbReference type="SUPFAM" id="SSF47384">
    <property type="entry name" value="Homodimeric domain of signal transducing histidine kinase"/>
    <property type="match status" value="1"/>
</dbReference>
<keyword evidence="7" id="KW-0418">Kinase</keyword>
<dbReference type="Gene3D" id="3.30.450.270">
    <property type="match status" value="1"/>
</dbReference>
<dbReference type="InterPro" id="IPR005467">
    <property type="entry name" value="His_kinase_dom"/>
</dbReference>
<keyword evidence="12" id="KW-0067">ATP-binding</keyword>
<keyword evidence="5" id="KW-0716">Sensory transduction</keyword>
<reference evidence="12 13" key="1">
    <citation type="submission" date="2022-03" db="EMBL/GenBank/DDBJ databases">
        <title>Hymenobactersp. isolated from the air.</title>
        <authorList>
            <person name="Won M."/>
            <person name="Kwon S.-W."/>
        </authorList>
    </citation>
    <scope>NUCLEOTIDE SEQUENCE [LARGE SCALE GENOMIC DNA]</scope>
    <source>
        <strain evidence="12 13">KACC 21982</strain>
        <plasmid evidence="12 13">unnamed3</plasmid>
    </source>
</reference>
<evidence type="ECO:0000256" key="2">
    <source>
        <dbReference type="ARBA" id="ARBA00006402"/>
    </source>
</evidence>
<dbReference type="PANTHER" id="PTHR42878:SF15">
    <property type="entry name" value="BACTERIOPHYTOCHROME"/>
    <property type="match status" value="1"/>
</dbReference>
<dbReference type="SMART" id="SM00065">
    <property type="entry name" value="GAF"/>
    <property type="match status" value="1"/>
</dbReference>
<dbReference type="Gene3D" id="1.10.287.130">
    <property type="match status" value="1"/>
</dbReference>
<feature type="domain" description="Phytochrome chromophore attachment site" evidence="10">
    <location>
        <begin position="155"/>
        <end position="313"/>
    </location>
</feature>
<dbReference type="InterPro" id="IPR001294">
    <property type="entry name" value="Phytochrome"/>
</dbReference>
<dbReference type="InterPro" id="IPR003018">
    <property type="entry name" value="GAF"/>
</dbReference>
<keyword evidence="6" id="KW-0808">Transferase</keyword>
<dbReference type="InterPro" id="IPR013654">
    <property type="entry name" value="PAS_2"/>
</dbReference>
<dbReference type="SUPFAM" id="SSF55874">
    <property type="entry name" value="ATPase domain of HSP90 chaperone/DNA topoisomerase II/histidine kinase"/>
    <property type="match status" value="1"/>
</dbReference>